<evidence type="ECO:0000313" key="2">
    <source>
        <dbReference type="Proteomes" id="UP000254835"/>
    </source>
</evidence>
<dbReference type="RefSeq" id="WP_004709713.1">
    <property type="nucleotide sequence ID" value="NZ_CP023964.1"/>
</dbReference>
<dbReference type="AlphaFoldDB" id="A0A380PUX8"/>
<organism evidence="1 2">
    <name type="scientific">Yersinia frederiksenii</name>
    <dbReference type="NCBI Taxonomy" id="29484"/>
    <lineage>
        <taxon>Bacteria</taxon>
        <taxon>Pseudomonadati</taxon>
        <taxon>Pseudomonadota</taxon>
        <taxon>Gammaproteobacteria</taxon>
        <taxon>Enterobacterales</taxon>
        <taxon>Yersiniaceae</taxon>
        <taxon>Yersinia</taxon>
    </lineage>
</organism>
<dbReference type="OrthoDB" id="6481010at2"/>
<proteinExistence type="predicted"/>
<dbReference type="GeneID" id="57906141"/>
<reference evidence="1 2" key="1">
    <citation type="submission" date="2018-06" db="EMBL/GenBank/DDBJ databases">
        <authorList>
            <consortium name="Pathogen Informatics"/>
            <person name="Doyle S."/>
        </authorList>
    </citation>
    <scope>NUCLEOTIDE SEQUENCE [LARGE SCALE GENOMIC DNA]</scope>
    <source>
        <strain evidence="1 2">NCTC11470</strain>
    </source>
</reference>
<dbReference type="EMBL" id="UHJA01000001">
    <property type="protein sequence ID" value="SUP77089.1"/>
    <property type="molecule type" value="Genomic_DNA"/>
</dbReference>
<evidence type="ECO:0000313" key="1">
    <source>
        <dbReference type="EMBL" id="SUP77089.1"/>
    </source>
</evidence>
<sequence length="278" mass="31770">MNRKFLLLFSILIIAIGITGILVGYGDDKKETTRLAQQNNEKKVTILLAQAIRDLPSDTLLDKTDYAIKKIAVDESSDLIKSDISDIININSYLLKTNVVTGSYITKDMLVPPDSDEFIHLNLQKDHMIYKFDIKQQEDYLLNTLRIGDTISLQLRTLETDKKKGMGNGIVINTKKMSGISNKNYSLNDIISSMKVVRIKKHSAAELSEQNRNNQKNNEEIKGYIYVVMKTKDLDLIRLVENSGDIFLMPSYNIRDNTKHNNLYEIIPKLRTTRELRG</sequence>
<protein>
    <submittedName>
        <fullName evidence="1">Putative tight adherance operon protein</fullName>
    </submittedName>
</protein>
<name>A0A380PUX8_YERFR</name>
<dbReference type="Proteomes" id="UP000254835">
    <property type="component" value="Unassembled WGS sequence"/>
</dbReference>
<gene>
    <name evidence="1" type="primary">rcpC</name>
    <name evidence="1" type="ORF">NCTC11470_02147</name>
</gene>
<accession>A0A380PUX8</accession>